<dbReference type="EMBL" id="MEHK01000001">
    <property type="protein sequence ID" value="OEJ35153.1"/>
    <property type="molecule type" value="Genomic_DNA"/>
</dbReference>
<gene>
    <name evidence="2" type="ORF">BGK67_30975</name>
</gene>
<feature type="transmembrane region" description="Helical" evidence="1">
    <location>
        <begin position="91"/>
        <end position="109"/>
    </location>
</feature>
<sequence>MREYSKETAAGLARIEGYLMSQAALREAENQGEAFARALTWLGPGEQDEIGHRFAQHHLRLRREMLTATVARAEELKVEYADRYACLRRRVVGLAVAVFALCTVIVAHHR</sequence>
<evidence type="ECO:0008006" key="4">
    <source>
        <dbReference type="Google" id="ProtNLM"/>
    </source>
</evidence>
<evidence type="ECO:0000313" key="3">
    <source>
        <dbReference type="Proteomes" id="UP000095705"/>
    </source>
</evidence>
<dbReference type="Proteomes" id="UP000095705">
    <property type="component" value="Unassembled WGS sequence"/>
</dbReference>
<dbReference type="OrthoDB" id="3855296at2"/>
<evidence type="ECO:0000256" key="1">
    <source>
        <dbReference type="SAM" id="Phobius"/>
    </source>
</evidence>
<keyword evidence="1" id="KW-0812">Transmembrane</keyword>
<dbReference type="STRING" id="36818.BGK67_30975"/>
<dbReference type="AlphaFoldDB" id="A0A1E5Q084"/>
<proteinExistence type="predicted"/>
<evidence type="ECO:0000313" key="2">
    <source>
        <dbReference type="EMBL" id="OEJ35153.1"/>
    </source>
</evidence>
<protein>
    <recommendedName>
        <fullName evidence="4">Cytochrome C oxidase subunit I</fullName>
    </recommendedName>
</protein>
<keyword evidence="3" id="KW-1185">Reference proteome</keyword>
<name>A0A1E5Q084_9ACTN</name>
<comment type="caution">
    <text evidence="2">The sequence shown here is derived from an EMBL/GenBank/DDBJ whole genome shotgun (WGS) entry which is preliminary data.</text>
</comment>
<keyword evidence="1" id="KW-1133">Transmembrane helix</keyword>
<keyword evidence="1" id="KW-0472">Membrane</keyword>
<accession>A0A1E5Q084</accession>
<organism evidence="2 3">
    <name type="scientific">Streptomyces subrutilus</name>
    <dbReference type="NCBI Taxonomy" id="36818"/>
    <lineage>
        <taxon>Bacteria</taxon>
        <taxon>Bacillati</taxon>
        <taxon>Actinomycetota</taxon>
        <taxon>Actinomycetes</taxon>
        <taxon>Kitasatosporales</taxon>
        <taxon>Streptomycetaceae</taxon>
        <taxon>Streptomyces</taxon>
    </lineage>
</organism>
<dbReference type="RefSeq" id="WP_069923339.1">
    <property type="nucleotide sequence ID" value="NZ_MEHK01000001.1"/>
</dbReference>
<reference evidence="2 3" key="1">
    <citation type="submission" date="2016-08" db="EMBL/GenBank/DDBJ databases">
        <title>The complete genome of Streptomyces subrutilus 10-1-1.</title>
        <authorList>
            <person name="Chen X."/>
        </authorList>
    </citation>
    <scope>NUCLEOTIDE SEQUENCE [LARGE SCALE GENOMIC DNA]</scope>
    <source>
        <strain evidence="2 3">10-1-1</strain>
    </source>
</reference>